<gene>
    <name evidence="2" type="ORF">BD310DRAFT_826985</name>
    <name evidence="1" type="ORF">BD311DRAFT_809299</name>
</gene>
<dbReference type="EMBL" id="ML145179">
    <property type="protein sequence ID" value="TBU54892.1"/>
    <property type="molecule type" value="Genomic_DNA"/>
</dbReference>
<keyword evidence="3" id="KW-1185">Reference proteome</keyword>
<name>A0A4Q9PB20_9APHY</name>
<protein>
    <submittedName>
        <fullName evidence="1">Uncharacterized protein</fullName>
    </submittedName>
</protein>
<dbReference type="Proteomes" id="UP000292082">
    <property type="component" value="Unassembled WGS sequence"/>
</dbReference>
<accession>A0A4Q9PB20</accession>
<dbReference type="Proteomes" id="UP000292957">
    <property type="component" value="Unassembled WGS sequence"/>
</dbReference>
<evidence type="ECO:0000313" key="2">
    <source>
        <dbReference type="EMBL" id="TBU54892.1"/>
    </source>
</evidence>
<dbReference type="EMBL" id="ML143463">
    <property type="protein sequence ID" value="TBU25325.1"/>
    <property type="molecule type" value="Genomic_DNA"/>
</dbReference>
<dbReference type="OrthoDB" id="2717443at2759"/>
<organism evidence="1">
    <name type="scientific">Dichomitus squalens</name>
    <dbReference type="NCBI Taxonomy" id="114155"/>
    <lineage>
        <taxon>Eukaryota</taxon>
        <taxon>Fungi</taxon>
        <taxon>Dikarya</taxon>
        <taxon>Basidiomycota</taxon>
        <taxon>Agaricomycotina</taxon>
        <taxon>Agaricomycetes</taxon>
        <taxon>Polyporales</taxon>
        <taxon>Polyporaceae</taxon>
        <taxon>Dichomitus</taxon>
    </lineage>
</organism>
<dbReference type="AlphaFoldDB" id="A0A4Q9PB20"/>
<sequence>MALPPLVVSRAPSILLFTTLEAGLAFFVYSQWKKPSLISGPLPSAIPKGYIGRARFAKHDYQPIHVTETLNLKHQTH</sequence>
<evidence type="ECO:0000313" key="3">
    <source>
        <dbReference type="Proteomes" id="UP000292082"/>
    </source>
</evidence>
<evidence type="ECO:0000313" key="1">
    <source>
        <dbReference type="EMBL" id="TBU25325.1"/>
    </source>
</evidence>
<reference evidence="1 3" key="1">
    <citation type="submission" date="2019-01" db="EMBL/GenBank/DDBJ databases">
        <title>Draft genome sequences of three monokaryotic isolates of the white-rot basidiomycete fungus Dichomitus squalens.</title>
        <authorList>
            <consortium name="DOE Joint Genome Institute"/>
            <person name="Lopez S.C."/>
            <person name="Andreopoulos B."/>
            <person name="Pangilinan J."/>
            <person name="Lipzen A."/>
            <person name="Riley R."/>
            <person name="Ahrendt S."/>
            <person name="Ng V."/>
            <person name="Barry K."/>
            <person name="Daum C."/>
            <person name="Grigoriev I.V."/>
            <person name="Hilden K.S."/>
            <person name="Makela M.R."/>
            <person name="de Vries R.P."/>
        </authorList>
    </citation>
    <scope>NUCLEOTIDE SEQUENCE [LARGE SCALE GENOMIC DNA]</scope>
    <source>
        <strain evidence="2 3">CBS 464.89</strain>
        <strain evidence="1">OM18370.1</strain>
    </source>
</reference>
<proteinExistence type="predicted"/>